<sequence>MIDPALVAALLLADLSGSALLFGRCFGIALLALGLACWPGRQRAASGSPPFLAMLFYNLLIALYLAWLGTVGHQVGLLLWPGVALHAGVALCLIWTWRHE</sequence>
<feature type="transmembrane region" description="Helical" evidence="1">
    <location>
        <begin position="77"/>
        <end position="97"/>
    </location>
</feature>
<keyword evidence="3" id="KW-1185">Reference proteome</keyword>
<evidence type="ECO:0000256" key="1">
    <source>
        <dbReference type="SAM" id="Phobius"/>
    </source>
</evidence>
<dbReference type="EMBL" id="FLQX01000131">
    <property type="protein sequence ID" value="SBT08133.1"/>
    <property type="molecule type" value="Genomic_DNA"/>
</dbReference>
<accession>A0A1A8XVW5</accession>
<keyword evidence="1" id="KW-0472">Membrane</keyword>
<protein>
    <submittedName>
        <fullName evidence="2">Uncharacterized protein</fullName>
    </submittedName>
</protein>
<evidence type="ECO:0000313" key="2">
    <source>
        <dbReference type="EMBL" id="SBT08133.1"/>
    </source>
</evidence>
<feature type="transmembrane region" description="Helical" evidence="1">
    <location>
        <begin position="20"/>
        <end position="39"/>
    </location>
</feature>
<proteinExistence type="predicted"/>
<feature type="transmembrane region" description="Helical" evidence="1">
    <location>
        <begin position="51"/>
        <end position="71"/>
    </location>
</feature>
<organism evidence="2 3">
    <name type="scientific">Candidatus Accumulibacter aalborgensis</name>
    <dbReference type="NCBI Taxonomy" id="1860102"/>
    <lineage>
        <taxon>Bacteria</taxon>
        <taxon>Pseudomonadati</taxon>
        <taxon>Pseudomonadota</taxon>
        <taxon>Betaproteobacteria</taxon>
        <taxon>Candidatus Accumulibacter</taxon>
    </lineage>
</organism>
<gene>
    <name evidence="2" type="ORF">ACCAA_530022</name>
</gene>
<keyword evidence="1" id="KW-1133">Transmembrane helix</keyword>
<dbReference type="Proteomes" id="UP000199169">
    <property type="component" value="Unassembled WGS sequence"/>
</dbReference>
<name>A0A1A8XVW5_9PROT</name>
<keyword evidence="1" id="KW-0812">Transmembrane</keyword>
<dbReference type="AlphaFoldDB" id="A0A1A8XVW5"/>
<reference evidence="2 3" key="1">
    <citation type="submission" date="2016-06" db="EMBL/GenBank/DDBJ databases">
        <authorList>
            <person name="Kjaerup R.B."/>
            <person name="Dalgaard T.S."/>
            <person name="Juul-Madsen H.R."/>
        </authorList>
    </citation>
    <scope>NUCLEOTIDE SEQUENCE [LARGE SCALE GENOMIC DNA]</scope>
    <source>
        <strain evidence="2">3</strain>
    </source>
</reference>
<evidence type="ECO:0000313" key="3">
    <source>
        <dbReference type="Proteomes" id="UP000199169"/>
    </source>
</evidence>